<organism evidence="3 4">
    <name type="scientific">Spizellomyces punctatus (strain DAOM BR117)</name>
    <dbReference type="NCBI Taxonomy" id="645134"/>
    <lineage>
        <taxon>Eukaryota</taxon>
        <taxon>Fungi</taxon>
        <taxon>Fungi incertae sedis</taxon>
        <taxon>Chytridiomycota</taxon>
        <taxon>Chytridiomycota incertae sedis</taxon>
        <taxon>Chytridiomycetes</taxon>
        <taxon>Spizellomycetales</taxon>
        <taxon>Spizellomycetaceae</taxon>
        <taxon>Spizellomyces</taxon>
    </lineage>
</organism>
<name>A0A0L0HIC4_SPIPD</name>
<dbReference type="InterPro" id="IPR050949">
    <property type="entry name" value="GPCR_Fz/Smo-like"/>
</dbReference>
<keyword evidence="2" id="KW-1133">Transmembrane helix</keyword>
<feature type="compositionally biased region" description="Polar residues" evidence="1">
    <location>
        <begin position="424"/>
        <end position="436"/>
    </location>
</feature>
<protein>
    <recommendedName>
        <fullName evidence="5">G-protein coupled receptors family 2 profile 2 domain-containing protein</fullName>
    </recommendedName>
</protein>
<evidence type="ECO:0000313" key="4">
    <source>
        <dbReference type="Proteomes" id="UP000053201"/>
    </source>
</evidence>
<feature type="transmembrane region" description="Helical" evidence="2">
    <location>
        <begin position="336"/>
        <end position="355"/>
    </location>
</feature>
<feature type="compositionally biased region" description="Low complexity" evidence="1">
    <location>
        <begin position="446"/>
        <end position="455"/>
    </location>
</feature>
<dbReference type="STRING" id="645134.A0A0L0HIC4"/>
<gene>
    <name evidence="3" type="ORF">SPPG_04872</name>
</gene>
<dbReference type="InParanoid" id="A0A0L0HIC4"/>
<evidence type="ECO:0000256" key="1">
    <source>
        <dbReference type="SAM" id="MobiDB-lite"/>
    </source>
</evidence>
<dbReference type="GeneID" id="27688299"/>
<feature type="transmembrane region" description="Helical" evidence="2">
    <location>
        <begin position="89"/>
        <end position="109"/>
    </location>
</feature>
<feature type="transmembrane region" description="Helical" evidence="2">
    <location>
        <begin position="173"/>
        <end position="194"/>
    </location>
</feature>
<evidence type="ECO:0000256" key="2">
    <source>
        <dbReference type="SAM" id="Phobius"/>
    </source>
</evidence>
<dbReference type="VEuPathDB" id="FungiDB:SPPG_04872"/>
<keyword evidence="4" id="KW-1185">Reference proteome</keyword>
<dbReference type="AlphaFoldDB" id="A0A0L0HIC4"/>
<feature type="region of interest" description="Disordered" evidence="1">
    <location>
        <begin position="376"/>
        <end position="468"/>
    </location>
</feature>
<dbReference type="OrthoDB" id="2154393at2759"/>
<keyword evidence="2" id="KW-0812">Transmembrane</keyword>
<dbReference type="Proteomes" id="UP000053201">
    <property type="component" value="Unassembled WGS sequence"/>
</dbReference>
<evidence type="ECO:0000313" key="3">
    <source>
        <dbReference type="EMBL" id="KND00564.1"/>
    </source>
</evidence>
<accession>A0A0L0HIC4</accession>
<dbReference type="EMBL" id="KQ257456">
    <property type="protein sequence ID" value="KND00564.1"/>
    <property type="molecule type" value="Genomic_DNA"/>
</dbReference>
<proteinExistence type="predicted"/>
<keyword evidence="2" id="KW-0472">Membrane</keyword>
<feature type="transmembrane region" description="Helical" evidence="2">
    <location>
        <begin position="140"/>
        <end position="161"/>
    </location>
</feature>
<feature type="compositionally biased region" description="Polar residues" evidence="1">
    <location>
        <begin position="398"/>
        <end position="412"/>
    </location>
</feature>
<evidence type="ECO:0008006" key="5">
    <source>
        <dbReference type="Google" id="ProtNLM"/>
    </source>
</evidence>
<feature type="transmembrane region" description="Helical" evidence="2">
    <location>
        <begin position="58"/>
        <end position="80"/>
    </location>
</feature>
<reference evidence="3 4" key="1">
    <citation type="submission" date="2009-08" db="EMBL/GenBank/DDBJ databases">
        <title>The Genome Sequence of Spizellomyces punctatus strain DAOM BR117.</title>
        <authorList>
            <consortium name="The Broad Institute Genome Sequencing Platform"/>
            <person name="Russ C."/>
            <person name="Cuomo C."/>
            <person name="Shea T."/>
            <person name="Young S.K."/>
            <person name="Zeng Q."/>
            <person name="Koehrsen M."/>
            <person name="Haas B."/>
            <person name="Borodovsky M."/>
            <person name="Guigo R."/>
            <person name="Alvarado L."/>
            <person name="Berlin A."/>
            <person name="Bochicchio J."/>
            <person name="Borenstein D."/>
            <person name="Chapman S."/>
            <person name="Chen Z."/>
            <person name="Engels R."/>
            <person name="Freedman E."/>
            <person name="Gellesch M."/>
            <person name="Goldberg J."/>
            <person name="Griggs A."/>
            <person name="Gujja S."/>
            <person name="Heiman D."/>
            <person name="Hepburn T."/>
            <person name="Howarth C."/>
            <person name="Jen D."/>
            <person name="Larson L."/>
            <person name="Lewis B."/>
            <person name="Mehta T."/>
            <person name="Park D."/>
            <person name="Pearson M."/>
            <person name="Roberts A."/>
            <person name="Saif S."/>
            <person name="Shenoy N."/>
            <person name="Sisk P."/>
            <person name="Stolte C."/>
            <person name="Sykes S."/>
            <person name="Thomson T."/>
            <person name="Walk T."/>
            <person name="White J."/>
            <person name="Yandava C."/>
            <person name="Burger G."/>
            <person name="Gray M.W."/>
            <person name="Holland P.W.H."/>
            <person name="King N."/>
            <person name="Lang F.B.F."/>
            <person name="Roger A.J."/>
            <person name="Ruiz-Trillo I."/>
            <person name="Lander E."/>
            <person name="Nusbaum C."/>
        </authorList>
    </citation>
    <scope>NUCLEOTIDE SEQUENCE [LARGE SCALE GENOMIC DNA]</scope>
    <source>
        <strain evidence="3 4">DAOM BR117</strain>
    </source>
</reference>
<dbReference type="RefSeq" id="XP_016608603.1">
    <property type="nucleotide sequence ID" value="XM_016753110.1"/>
</dbReference>
<feature type="transmembrane region" description="Helical" evidence="2">
    <location>
        <begin position="263"/>
        <end position="285"/>
    </location>
</feature>
<dbReference type="PANTHER" id="PTHR31787:SF14">
    <property type="entry name" value="FRIZZLED AND SMOOTHENED-LIKE PROTEIN N-RELATED"/>
    <property type="match status" value="1"/>
</dbReference>
<sequence length="526" mass="57567">MAQSNSTAAFRCPYPFTTFVGSTANPGCFDLPGGKCCLPCPKADYFYPPGQQDSIMTMYQVFFAISFACALFICTTYILLPGRRRYQGFLILINNIGLALYTGSSLIALPNPKKTVQCAADGLTDANWDNNTRCAVQGTMFVLGTHMCLWAALAIMINLHVNVVWRSKILERYSILVYSTIILISVGLAVIPVIQRDIEAQPGFLCAVSADVVNQIFFYPQSVAVGGILLLHIATGCWMFAVSRRVSDGKKNWKKWVRKQIRMQWRPAAFTALSQAAWFAFFIVYRTNYDKIKNHVTSETPWIRAWVFCILQVNSTEGPAKCQSIAAPYVPGLGGAAFGVSIGILIGVFNSLVLISPQIMREWREYLGFARPMSRATSLSSGTDFEMSVSDGKDGAKSGSTYPVTRQPSQTAPIEEAGKRTRTSSEASFNLSSTVESRSPSPPATPTSTTPIISSKRTRPGVEFADTHLNLPSSRPILRLDPIAPPRGAPSILTDRLQYPAPVDIDTRVSGDSTGPGGRYTKPDGW</sequence>
<dbReference type="PANTHER" id="PTHR31787">
    <property type="entry name" value="G-PROTEIN-COUPLED RECEPTOR GPCR FAMILY PROTEIN"/>
    <property type="match status" value="1"/>
</dbReference>
<dbReference type="Gene3D" id="1.20.1070.10">
    <property type="entry name" value="Rhodopsin 7-helix transmembrane proteins"/>
    <property type="match status" value="1"/>
</dbReference>
<feature type="region of interest" description="Disordered" evidence="1">
    <location>
        <begin position="489"/>
        <end position="526"/>
    </location>
</feature>
<feature type="transmembrane region" description="Helical" evidence="2">
    <location>
        <begin position="223"/>
        <end position="242"/>
    </location>
</feature>
<dbReference type="eggNOG" id="ENOG502RY0W">
    <property type="taxonomic scope" value="Eukaryota"/>
</dbReference>